<keyword evidence="3" id="KW-1185">Reference proteome</keyword>
<dbReference type="AlphaFoldDB" id="A0A9W6LFC5"/>
<feature type="chain" id="PRO_5040978872" description="Secreted protein" evidence="1">
    <location>
        <begin position="30"/>
        <end position="137"/>
    </location>
</feature>
<reference evidence="2" key="1">
    <citation type="submission" date="2022-12" db="EMBL/GenBank/DDBJ databases">
        <title>Reference genome sequencing for broad-spectrum identification of bacterial and archaeal isolates by mass spectrometry.</title>
        <authorList>
            <person name="Sekiguchi Y."/>
            <person name="Tourlousse D.M."/>
        </authorList>
    </citation>
    <scope>NUCLEOTIDE SEQUENCE</scope>
    <source>
        <strain evidence="2">LLR39Z86</strain>
    </source>
</reference>
<evidence type="ECO:0000256" key="1">
    <source>
        <dbReference type="SAM" id="SignalP"/>
    </source>
</evidence>
<proteinExistence type="predicted"/>
<evidence type="ECO:0000313" key="2">
    <source>
        <dbReference type="EMBL" id="GLI40441.1"/>
    </source>
</evidence>
<evidence type="ECO:0008006" key="4">
    <source>
        <dbReference type="Google" id="ProtNLM"/>
    </source>
</evidence>
<feature type="signal peptide" evidence="1">
    <location>
        <begin position="1"/>
        <end position="29"/>
    </location>
</feature>
<dbReference type="Proteomes" id="UP001144313">
    <property type="component" value="Unassembled WGS sequence"/>
</dbReference>
<protein>
    <recommendedName>
        <fullName evidence="4">Secreted protein</fullName>
    </recommendedName>
</protein>
<keyword evidence="1" id="KW-0732">Signal</keyword>
<organism evidence="2 3">
    <name type="scientific">Glycomyces algeriensis</name>
    <dbReference type="NCBI Taxonomy" id="256037"/>
    <lineage>
        <taxon>Bacteria</taxon>
        <taxon>Bacillati</taxon>
        <taxon>Actinomycetota</taxon>
        <taxon>Actinomycetes</taxon>
        <taxon>Glycomycetales</taxon>
        <taxon>Glycomycetaceae</taxon>
        <taxon>Glycomyces</taxon>
    </lineage>
</organism>
<name>A0A9W6LFC5_9ACTN</name>
<dbReference type="EMBL" id="BSDT01000001">
    <property type="protein sequence ID" value="GLI40441.1"/>
    <property type="molecule type" value="Genomic_DNA"/>
</dbReference>
<accession>A0A9W6LFC5</accession>
<comment type="caution">
    <text evidence="2">The sequence shown here is derived from an EMBL/GenBank/DDBJ whole genome shotgun (WGS) entry which is preliminary data.</text>
</comment>
<sequence length="137" mass="15101">MMRKRIAAVLAALAVSLLAVLGTASPAAAATEKNYAVDADWNGDCTDRRYLPQVDGCVEPDGDIFWIKDNAANGYGVKLRWYDLDGDRSGECINTLGQAKAWAVCNKDLPEGHDIKWSLGWDSASGWDYSDWWTTRV</sequence>
<dbReference type="RefSeq" id="WP_270116121.1">
    <property type="nucleotide sequence ID" value="NZ_BAAAOL010000009.1"/>
</dbReference>
<gene>
    <name evidence="2" type="ORF">GALLR39Z86_02910</name>
</gene>
<evidence type="ECO:0000313" key="3">
    <source>
        <dbReference type="Proteomes" id="UP001144313"/>
    </source>
</evidence>